<dbReference type="InterPro" id="IPR036097">
    <property type="entry name" value="HisK_dim/P_sf"/>
</dbReference>
<feature type="transmembrane region" description="Helical" evidence="7">
    <location>
        <begin position="59"/>
        <end position="81"/>
    </location>
</feature>
<dbReference type="PROSITE" id="PS50113">
    <property type="entry name" value="PAC"/>
    <property type="match status" value="1"/>
</dbReference>
<keyword evidence="6" id="KW-0175">Coiled coil</keyword>
<dbReference type="PRINTS" id="PR00344">
    <property type="entry name" value="BCTRLSENSOR"/>
</dbReference>
<dbReference type="Pfam" id="PF00512">
    <property type="entry name" value="HisKA"/>
    <property type="match status" value="1"/>
</dbReference>
<dbReference type="RefSeq" id="WP_354617940.1">
    <property type="nucleotide sequence ID" value="NZ_JBEWYP010000003.1"/>
</dbReference>
<sequence length="882" mass="101386">MYVLASILIQFLLVSICILVFFNLREKLGLAPVYILLGCLQYFQVNLENLSSFKFLGEYPMYPASVVLFSALLFAVLLIYIKEGVVSARTLIIGILISNLFLTVLFEIISAQDYFVRNQFDDIDLNSNVLFNINYKYFIIGTIILFVDFILLVSIYQFLVSKIKKPFFFFVLFLSLWTVLMFDALAFNTALFYGTSNYAPSLIGHIIGKSFSALLFSIILYIYLTHIDKEVVSTSFIADQKRDIFSIFTFRKKYLDLKIEKENTEKELNERFETTLLKISDGVVSLDKNWCYTYVNKNAGQFLNREPNSLIGKHIWTEFPEGVGLPFYDAYHVAEKTQQTQYFEEYYEPYNKWFENRIYPSTEGLTIYFSDITEQKKAQQALLESEAFNKGILSSLSAHIAVIDKTGEILAVNKAWDNFSLENGEFNLARTSVGSNYLKECENAISRGDALSQKVLEGLLSVLHKKQSSFKMEYPCHSPGEERWFTLQIVPFGNASDKLVISHTNVTQLKTTEKKLEDSNAKLKEAQRLAKIGNWEFNPKTKDVFFSDEMYNILEINKESQDDLFELYRSKCQPEDFDKFNELVNNAVYKEEGYEIGYYVKGNDGTLKYINEICEVVKSENGKDLILKGTIQDVTKEKLINDELSRKNEELQKANIELDRFVYSASHDLRAPLTSLRGLIQIMEMILKPEDEELKEPLCLMSTTIDKMDVFIRSIFDYSVNSRTEVSAENINFEELIASVWESLKYMNINSNIKSTINITQEGDFYSDKKRLEIVLGNLVSNAIKYYDKDKAEHILNITVTADKKNAYIVIEDNGIGIGQEHIDKIFEMFYRATKLSTGSGMGMYIVKETIDRLNGTIQIDSELNKGTTFRLTIPNSNDHSV</sequence>
<dbReference type="InterPro" id="IPR000014">
    <property type="entry name" value="PAS"/>
</dbReference>
<feature type="transmembrane region" description="Helical" evidence="7">
    <location>
        <begin position="93"/>
        <end position="115"/>
    </location>
</feature>
<dbReference type="InterPro" id="IPR005467">
    <property type="entry name" value="His_kinase_dom"/>
</dbReference>
<proteinExistence type="predicted"/>
<keyword evidence="11" id="KW-1185">Reference proteome</keyword>
<protein>
    <recommendedName>
        <fullName evidence="2">histidine kinase</fullName>
        <ecNumber evidence="2">2.7.13.3</ecNumber>
    </recommendedName>
</protein>
<dbReference type="Pfam" id="PF08448">
    <property type="entry name" value="PAS_4"/>
    <property type="match status" value="1"/>
</dbReference>
<evidence type="ECO:0000313" key="10">
    <source>
        <dbReference type="EMBL" id="MET7029116.1"/>
    </source>
</evidence>
<dbReference type="InterPro" id="IPR048533">
    <property type="entry name" value="VUPS"/>
</dbReference>
<evidence type="ECO:0000256" key="3">
    <source>
        <dbReference type="ARBA" id="ARBA00022553"/>
    </source>
</evidence>
<keyword evidence="3" id="KW-0597">Phosphoprotein</keyword>
<feature type="transmembrane region" description="Helical" evidence="7">
    <location>
        <begin position="135"/>
        <end position="155"/>
    </location>
</feature>
<dbReference type="InterPro" id="IPR000700">
    <property type="entry name" value="PAS-assoc_C"/>
</dbReference>
<keyword evidence="7" id="KW-0812">Transmembrane</keyword>
<feature type="coiled-coil region" evidence="6">
    <location>
        <begin position="634"/>
        <end position="661"/>
    </location>
</feature>
<dbReference type="CDD" id="cd00075">
    <property type="entry name" value="HATPase"/>
    <property type="match status" value="1"/>
</dbReference>
<dbReference type="InterPro" id="IPR003661">
    <property type="entry name" value="HisK_dim/P_dom"/>
</dbReference>
<dbReference type="SMART" id="SM00091">
    <property type="entry name" value="PAS"/>
    <property type="match status" value="1"/>
</dbReference>
<dbReference type="Proteomes" id="UP001549773">
    <property type="component" value="Unassembled WGS sequence"/>
</dbReference>
<dbReference type="EMBL" id="JBEWYP010000003">
    <property type="protein sequence ID" value="MET7029116.1"/>
    <property type="molecule type" value="Genomic_DNA"/>
</dbReference>
<organism evidence="10 11">
    <name type="scientific">Sediminicola luteus</name>
    <dbReference type="NCBI Taxonomy" id="319238"/>
    <lineage>
        <taxon>Bacteria</taxon>
        <taxon>Pseudomonadati</taxon>
        <taxon>Bacteroidota</taxon>
        <taxon>Flavobacteriia</taxon>
        <taxon>Flavobacteriales</taxon>
        <taxon>Flavobacteriaceae</taxon>
        <taxon>Sediminicola</taxon>
    </lineage>
</organism>
<keyword evidence="5 10" id="KW-0418">Kinase</keyword>
<keyword evidence="4" id="KW-0808">Transferase</keyword>
<feature type="transmembrane region" description="Helical" evidence="7">
    <location>
        <begin position="167"/>
        <end position="190"/>
    </location>
</feature>
<evidence type="ECO:0000259" key="9">
    <source>
        <dbReference type="PROSITE" id="PS50113"/>
    </source>
</evidence>
<comment type="catalytic activity">
    <reaction evidence="1">
        <text>ATP + protein L-histidine = ADP + protein N-phospho-L-histidine.</text>
        <dbReference type="EC" id="2.7.13.3"/>
    </reaction>
</comment>
<dbReference type="CDD" id="cd00082">
    <property type="entry name" value="HisKA"/>
    <property type="match status" value="1"/>
</dbReference>
<keyword evidence="7" id="KW-1133">Transmembrane helix</keyword>
<feature type="domain" description="PAC" evidence="9">
    <location>
        <begin position="592"/>
        <end position="646"/>
    </location>
</feature>
<dbReference type="PANTHER" id="PTHR43304:SF1">
    <property type="entry name" value="PAC DOMAIN-CONTAINING PROTEIN"/>
    <property type="match status" value="1"/>
</dbReference>
<feature type="transmembrane region" description="Helical" evidence="7">
    <location>
        <begin position="202"/>
        <end position="224"/>
    </location>
</feature>
<dbReference type="SMART" id="SM00387">
    <property type="entry name" value="HATPase_c"/>
    <property type="match status" value="1"/>
</dbReference>
<dbReference type="EC" id="2.7.13.3" evidence="2"/>
<dbReference type="InterPro" id="IPR004358">
    <property type="entry name" value="Sig_transdc_His_kin-like_C"/>
</dbReference>
<dbReference type="PANTHER" id="PTHR43304">
    <property type="entry name" value="PHYTOCHROME-LIKE PROTEIN CPH1"/>
    <property type="match status" value="1"/>
</dbReference>
<dbReference type="Pfam" id="PF08447">
    <property type="entry name" value="PAS_3"/>
    <property type="match status" value="1"/>
</dbReference>
<evidence type="ECO:0000256" key="2">
    <source>
        <dbReference type="ARBA" id="ARBA00012438"/>
    </source>
</evidence>
<dbReference type="PROSITE" id="PS50109">
    <property type="entry name" value="HIS_KIN"/>
    <property type="match status" value="1"/>
</dbReference>
<evidence type="ECO:0000259" key="8">
    <source>
        <dbReference type="PROSITE" id="PS50109"/>
    </source>
</evidence>
<dbReference type="InterPro" id="IPR013655">
    <property type="entry name" value="PAS_fold_3"/>
</dbReference>
<keyword evidence="7" id="KW-0472">Membrane</keyword>
<comment type="caution">
    <text evidence="10">The sequence shown here is derived from an EMBL/GenBank/DDBJ whole genome shotgun (WGS) entry which is preliminary data.</text>
</comment>
<dbReference type="Gene3D" id="3.30.565.10">
    <property type="entry name" value="Histidine kinase-like ATPase, C-terminal domain"/>
    <property type="match status" value="1"/>
</dbReference>
<dbReference type="Gene3D" id="1.10.287.130">
    <property type="match status" value="1"/>
</dbReference>
<dbReference type="SUPFAM" id="SSF55874">
    <property type="entry name" value="ATPase domain of HSP90 chaperone/DNA topoisomerase II/histidine kinase"/>
    <property type="match status" value="1"/>
</dbReference>
<reference evidence="10 11" key="1">
    <citation type="submission" date="2024-07" db="EMBL/GenBank/DDBJ databases">
        <title>The genome sequence of type strain Sediminicola luteus GDMCC 1.2596T.</title>
        <authorList>
            <person name="Liu Y."/>
        </authorList>
    </citation>
    <scope>NUCLEOTIDE SEQUENCE [LARGE SCALE GENOMIC DNA]</scope>
    <source>
        <strain evidence="10 11">GDMCC 1.2596</strain>
    </source>
</reference>
<dbReference type="Pfam" id="PF02518">
    <property type="entry name" value="HATPase_c"/>
    <property type="match status" value="1"/>
</dbReference>
<feature type="transmembrane region" description="Helical" evidence="7">
    <location>
        <begin position="6"/>
        <end position="24"/>
    </location>
</feature>
<evidence type="ECO:0000256" key="7">
    <source>
        <dbReference type="SAM" id="Phobius"/>
    </source>
</evidence>
<dbReference type="InterPro" id="IPR036890">
    <property type="entry name" value="HATPase_C_sf"/>
</dbReference>
<gene>
    <name evidence="10" type="ORF">ABXZ32_06905</name>
</gene>
<evidence type="ECO:0000313" key="11">
    <source>
        <dbReference type="Proteomes" id="UP001549773"/>
    </source>
</evidence>
<dbReference type="SMART" id="SM00388">
    <property type="entry name" value="HisKA"/>
    <property type="match status" value="1"/>
</dbReference>
<evidence type="ECO:0000256" key="1">
    <source>
        <dbReference type="ARBA" id="ARBA00000085"/>
    </source>
</evidence>
<evidence type="ECO:0000256" key="4">
    <source>
        <dbReference type="ARBA" id="ARBA00022679"/>
    </source>
</evidence>
<dbReference type="Pfam" id="PF20973">
    <property type="entry name" value="VUPS"/>
    <property type="match status" value="1"/>
</dbReference>
<evidence type="ECO:0000256" key="5">
    <source>
        <dbReference type="ARBA" id="ARBA00022777"/>
    </source>
</evidence>
<dbReference type="SUPFAM" id="SSF47384">
    <property type="entry name" value="Homodimeric domain of signal transducing histidine kinase"/>
    <property type="match status" value="1"/>
</dbReference>
<dbReference type="InterPro" id="IPR035965">
    <property type="entry name" value="PAS-like_dom_sf"/>
</dbReference>
<dbReference type="SUPFAM" id="SSF55785">
    <property type="entry name" value="PYP-like sensor domain (PAS domain)"/>
    <property type="match status" value="3"/>
</dbReference>
<name>A0ABV2TV15_9FLAO</name>
<dbReference type="InterPro" id="IPR052162">
    <property type="entry name" value="Sensor_kinase/Photoreceptor"/>
</dbReference>
<accession>A0ABV2TV15</accession>
<dbReference type="Gene3D" id="3.30.450.20">
    <property type="entry name" value="PAS domain"/>
    <property type="match status" value="3"/>
</dbReference>
<dbReference type="InterPro" id="IPR003594">
    <property type="entry name" value="HATPase_dom"/>
</dbReference>
<dbReference type="GO" id="GO:0016301">
    <property type="term" value="F:kinase activity"/>
    <property type="evidence" value="ECO:0007669"/>
    <property type="project" value="UniProtKB-KW"/>
</dbReference>
<dbReference type="CDD" id="cd00130">
    <property type="entry name" value="PAS"/>
    <property type="match status" value="1"/>
</dbReference>
<dbReference type="InterPro" id="IPR013656">
    <property type="entry name" value="PAS_4"/>
</dbReference>
<feature type="domain" description="Histidine kinase" evidence="8">
    <location>
        <begin position="664"/>
        <end position="878"/>
    </location>
</feature>
<evidence type="ECO:0000256" key="6">
    <source>
        <dbReference type="SAM" id="Coils"/>
    </source>
</evidence>